<evidence type="ECO:0000256" key="1">
    <source>
        <dbReference type="SAM" id="Phobius"/>
    </source>
</evidence>
<sequence length="71" mass="8162">MLGCSPEQKMCYYHNMIESLYLFVKSLWASLVCIFVNLMVLLENDEGFNYMLICIGLGVIVNFSNNQKVTD</sequence>
<dbReference type="Proteomes" id="UP000008144">
    <property type="component" value="Unassembled WGS sequence"/>
</dbReference>
<keyword evidence="1" id="KW-0472">Membrane</keyword>
<name>H2XYM1_CIOIN</name>
<evidence type="ECO:0000313" key="3">
    <source>
        <dbReference type="Proteomes" id="UP000008144"/>
    </source>
</evidence>
<dbReference type="InParanoid" id="H2XYM1"/>
<feature type="transmembrane region" description="Helical" evidence="1">
    <location>
        <begin position="48"/>
        <end position="65"/>
    </location>
</feature>
<accession>H2XYM1</accession>
<organism evidence="2 3">
    <name type="scientific">Ciona intestinalis</name>
    <name type="common">Transparent sea squirt</name>
    <name type="synonym">Ascidia intestinalis</name>
    <dbReference type="NCBI Taxonomy" id="7719"/>
    <lineage>
        <taxon>Eukaryota</taxon>
        <taxon>Metazoa</taxon>
        <taxon>Chordata</taxon>
        <taxon>Tunicata</taxon>
        <taxon>Ascidiacea</taxon>
        <taxon>Phlebobranchia</taxon>
        <taxon>Cionidae</taxon>
        <taxon>Ciona</taxon>
    </lineage>
</organism>
<protein>
    <recommendedName>
        <fullName evidence="4">Copper transporter</fullName>
    </recommendedName>
</protein>
<reference evidence="3" key="1">
    <citation type="journal article" date="2002" name="Science">
        <title>The draft genome of Ciona intestinalis: insights into chordate and vertebrate origins.</title>
        <authorList>
            <person name="Dehal P."/>
            <person name="Satou Y."/>
            <person name="Campbell R.K."/>
            <person name="Chapman J."/>
            <person name="Degnan B."/>
            <person name="De Tomaso A."/>
            <person name="Davidson B."/>
            <person name="Di Gregorio A."/>
            <person name="Gelpke M."/>
            <person name="Goodstein D.M."/>
            <person name="Harafuji N."/>
            <person name="Hastings K.E."/>
            <person name="Ho I."/>
            <person name="Hotta K."/>
            <person name="Huang W."/>
            <person name="Kawashima T."/>
            <person name="Lemaire P."/>
            <person name="Martinez D."/>
            <person name="Meinertzhagen I.A."/>
            <person name="Necula S."/>
            <person name="Nonaka M."/>
            <person name="Putnam N."/>
            <person name="Rash S."/>
            <person name="Saiga H."/>
            <person name="Satake M."/>
            <person name="Terry A."/>
            <person name="Yamada L."/>
            <person name="Wang H.G."/>
            <person name="Awazu S."/>
            <person name="Azumi K."/>
            <person name="Boore J."/>
            <person name="Branno M."/>
            <person name="Chin-Bow S."/>
            <person name="DeSantis R."/>
            <person name="Doyle S."/>
            <person name="Francino P."/>
            <person name="Keys D.N."/>
            <person name="Haga S."/>
            <person name="Hayashi H."/>
            <person name="Hino K."/>
            <person name="Imai K.S."/>
            <person name="Inaba K."/>
            <person name="Kano S."/>
            <person name="Kobayashi K."/>
            <person name="Kobayashi M."/>
            <person name="Lee B.I."/>
            <person name="Makabe K.W."/>
            <person name="Manohar C."/>
            <person name="Matassi G."/>
            <person name="Medina M."/>
            <person name="Mochizuki Y."/>
            <person name="Mount S."/>
            <person name="Morishita T."/>
            <person name="Miura S."/>
            <person name="Nakayama A."/>
            <person name="Nishizaka S."/>
            <person name="Nomoto H."/>
            <person name="Ohta F."/>
            <person name="Oishi K."/>
            <person name="Rigoutsos I."/>
            <person name="Sano M."/>
            <person name="Sasaki A."/>
            <person name="Sasakura Y."/>
            <person name="Shoguchi E."/>
            <person name="Shin-i T."/>
            <person name="Spagnuolo A."/>
            <person name="Stainier D."/>
            <person name="Suzuki M.M."/>
            <person name="Tassy O."/>
            <person name="Takatori N."/>
            <person name="Tokuoka M."/>
            <person name="Yagi K."/>
            <person name="Yoshizaki F."/>
            <person name="Wada S."/>
            <person name="Zhang C."/>
            <person name="Hyatt P.D."/>
            <person name="Larimer F."/>
            <person name="Detter C."/>
            <person name="Doggett N."/>
            <person name="Glavina T."/>
            <person name="Hawkins T."/>
            <person name="Richardson P."/>
            <person name="Lucas S."/>
            <person name="Kohara Y."/>
            <person name="Levine M."/>
            <person name="Satoh N."/>
            <person name="Rokhsar D.S."/>
        </authorList>
    </citation>
    <scope>NUCLEOTIDE SEQUENCE [LARGE SCALE GENOMIC DNA]</scope>
</reference>
<keyword evidence="1" id="KW-0812">Transmembrane</keyword>
<reference evidence="2" key="2">
    <citation type="submission" date="2025-08" db="UniProtKB">
        <authorList>
            <consortium name="Ensembl"/>
        </authorList>
    </citation>
    <scope>IDENTIFICATION</scope>
</reference>
<evidence type="ECO:0000313" key="2">
    <source>
        <dbReference type="Ensembl" id="ENSCINP00000034755.1"/>
    </source>
</evidence>
<feature type="transmembrane region" description="Helical" evidence="1">
    <location>
        <begin position="20"/>
        <end position="42"/>
    </location>
</feature>
<keyword evidence="3" id="KW-1185">Reference proteome</keyword>
<keyword evidence="1" id="KW-1133">Transmembrane helix</keyword>
<dbReference type="AlphaFoldDB" id="H2XYM1"/>
<reference evidence="2" key="3">
    <citation type="submission" date="2025-09" db="UniProtKB">
        <authorList>
            <consortium name="Ensembl"/>
        </authorList>
    </citation>
    <scope>IDENTIFICATION</scope>
</reference>
<dbReference type="Ensembl" id="ENSCINT00000034314.1">
    <property type="protein sequence ID" value="ENSCINP00000034755.1"/>
    <property type="gene ID" value="ENSCING00000021603.1"/>
</dbReference>
<evidence type="ECO:0008006" key="4">
    <source>
        <dbReference type="Google" id="ProtNLM"/>
    </source>
</evidence>
<proteinExistence type="predicted"/>
<dbReference type="HOGENOM" id="CLU_2739271_0_0_1"/>